<reference evidence="2 3" key="1">
    <citation type="submission" date="2024-06" db="EMBL/GenBank/DDBJ databases">
        <authorList>
            <person name="Steensen K."/>
            <person name="Seneca J."/>
            <person name="Bartlau N."/>
            <person name="Yu A.X."/>
            <person name="Polz M.F."/>
        </authorList>
    </citation>
    <scope>NUCLEOTIDE SEQUENCE [LARGE SCALE GENOMIC DNA]</scope>
    <source>
        <strain evidence="2 3">1F260</strain>
    </source>
</reference>
<evidence type="ECO:0000313" key="2">
    <source>
        <dbReference type="EMBL" id="MEZ8084207.1"/>
    </source>
</evidence>
<dbReference type="EMBL" id="JBGONM010000130">
    <property type="protein sequence ID" value="MEZ8084207.1"/>
    <property type="molecule type" value="Genomic_DNA"/>
</dbReference>
<dbReference type="Proteomes" id="UP001569154">
    <property type="component" value="Unassembled WGS sequence"/>
</dbReference>
<name>A0ABV4LBU7_9GAMM</name>
<gene>
    <name evidence="2" type="ORF">ACED35_24165</name>
</gene>
<sequence length="132" mass="14693">THNPTRSNDTQATSVSPLGHESSPKNDSSESTLMTNLNILLVDAESANLGAQRDDLDFNLSQLGMKYWELLIDIELSQDDRARELEEKICAIQRYCDEAKELIELGISVGLLQVKGVKICLMQKSEGVKNEK</sequence>
<comment type="caution">
    <text evidence="2">The sequence shown here is derived from an EMBL/GenBank/DDBJ whole genome shotgun (WGS) entry which is preliminary data.</text>
</comment>
<evidence type="ECO:0000313" key="3">
    <source>
        <dbReference type="Proteomes" id="UP001569154"/>
    </source>
</evidence>
<proteinExistence type="predicted"/>
<feature type="region of interest" description="Disordered" evidence="1">
    <location>
        <begin position="1"/>
        <end position="31"/>
    </location>
</feature>
<accession>A0ABV4LBU7</accession>
<organism evidence="2 3">
    <name type="scientific">Enterovibrio norvegicus</name>
    <dbReference type="NCBI Taxonomy" id="188144"/>
    <lineage>
        <taxon>Bacteria</taxon>
        <taxon>Pseudomonadati</taxon>
        <taxon>Pseudomonadota</taxon>
        <taxon>Gammaproteobacteria</taxon>
        <taxon>Vibrionales</taxon>
        <taxon>Vibrionaceae</taxon>
        <taxon>Enterovibrio</taxon>
    </lineage>
</organism>
<protein>
    <submittedName>
        <fullName evidence="2">Uncharacterized protein</fullName>
    </submittedName>
</protein>
<feature type="non-terminal residue" evidence="2">
    <location>
        <position position="1"/>
    </location>
</feature>
<evidence type="ECO:0000256" key="1">
    <source>
        <dbReference type="SAM" id="MobiDB-lite"/>
    </source>
</evidence>
<feature type="compositionally biased region" description="Polar residues" evidence="1">
    <location>
        <begin position="1"/>
        <end position="16"/>
    </location>
</feature>
<keyword evidence="3" id="KW-1185">Reference proteome</keyword>